<protein>
    <submittedName>
        <fullName evidence="2">Uncharacterized protein</fullName>
    </submittedName>
</protein>
<organism evidence="2 3">
    <name type="scientific">Ephemerocybe angulata</name>
    <dbReference type="NCBI Taxonomy" id="980116"/>
    <lineage>
        <taxon>Eukaryota</taxon>
        <taxon>Fungi</taxon>
        <taxon>Dikarya</taxon>
        <taxon>Basidiomycota</taxon>
        <taxon>Agaricomycotina</taxon>
        <taxon>Agaricomycetes</taxon>
        <taxon>Agaricomycetidae</taxon>
        <taxon>Agaricales</taxon>
        <taxon>Agaricineae</taxon>
        <taxon>Psathyrellaceae</taxon>
        <taxon>Ephemerocybe</taxon>
    </lineage>
</organism>
<proteinExistence type="predicted"/>
<dbReference type="AlphaFoldDB" id="A0A8H6HDQ4"/>
<accession>A0A8H6HDQ4</accession>
<reference evidence="2 3" key="1">
    <citation type="submission" date="2020-07" db="EMBL/GenBank/DDBJ databases">
        <title>Comparative genomics of pyrophilous fungi reveals a link between fire events and developmental genes.</title>
        <authorList>
            <consortium name="DOE Joint Genome Institute"/>
            <person name="Steindorff A.S."/>
            <person name="Carver A."/>
            <person name="Calhoun S."/>
            <person name="Stillman K."/>
            <person name="Liu H."/>
            <person name="Lipzen A."/>
            <person name="Pangilinan J."/>
            <person name="Labutti K."/>
            <person name="Bruns T.D."/>
            <person name="Grigoriev I.V."/>
        </authorList>
    </citation>
    <scope>NUCLEOTIDE SEQUENCE [LARGE SCALE GENOMIC DNA]</scope>
    <source>
        <strain evidence="2 3">CBS 144469</strain>
    </source>
</reference>
<feature type="region of interest" description="Disordered" evidence="1">
    <location>
        <begin position="81"/>
        <end position="103"/>
    </location>
</feature>
<comment type="caution">
    <text evidence="2">The sequence shown here is derived from an EMBL/GenBank/DDBJ whole genome shotgun (WGS) entry which is preliminary data.</text>
</comment>
<dbReference type="Proteomes" id="UP000521943">
    <property type="component" value="Unassembled WGS sequence"/>
</dbReference>
<gene>
    <name evidence="2" type="ORF">DFP72DRAFT_926804</name>
</gene>
<keyword evidence="3" id="KW-1185">Reference proteome</keyword>
<evidence type="ECO:0000313" key="2">
    <source>
        <dbReference type="EMBL" id="KAF6745078.1"/>
    </source>
</evidence>
<name>A0A8H6HDQ4_9AGAR</name>
<evidence type="ECO:0000256" key="1">
    <source>
        <dbReference type="SAM" id="MobiDB-lite"/>
    </source>
</evidence>
<feature type="compositionally biased region" description="Acidic residues" evidence="1">
    <location>
        <begin position="85"/>
        <end position="95"/>
    </location>
</feature>
<sequence length="124" mass="13250">MSHLTSTWEVLVLLPFTTLVGARVAFGYGLAVAFPIANARQKAPIESAELVLHEVAFIETEGTSVDVVVAEVHDVLRDRLISGEGENDGEDGEDGGELHGAAVEMDGADKGRCCRCRLEKLSGR</sequence>
<dbReference type="EMBL" id="JACGCI010000110">
    <property type="protein sequence ID" value="KAF6745078.1"/>
    <property type="molecule type" value="Genomic_DNA"/>
</dbReference>
<evidence type="ECO:0000313" key="3">
    <source>
        <dbReference type="Proteomes" id="UP000521943"/>
    </source>
</evidence>